<dbReference type="AlphaFoldDB" id="A0A6I4UIB9"/>
<sequence>MAASSAKGAKRTRSRGGRRRRWLLRMAALAILFGLAFAGWLWWDMRAWRPNETLYPEQGALVPAGGGEVRFATLKAVGAQFVYLPLAASASGGFADRFARAREAGLQVGVVLDFDPCLGADAQSGMFAQMVPRDADLLPPAIGLARLADNCTPKVSDAAVESELMTLINQIETHAGRPVILKLSPAFQDRHNTATTLARDLWLARDRARPDYAGRPWLLWSANSALVTEAAAEPVEWVVVQK</sequence>
<dbReference type="Pfam" id="PF01183">
    <property type="entry name" value="Glyco_hydro_25"/>
    <property type="match status" value="1"/>
</dbReference>
<dbReference type="EMBL" id="WTYB01000001">
    <property type="protein sequence ID" value="MXP37255.1"/>
    <property type="molecule type" value="Genomic_DNA"/>
</dbReference>
<evidence type="ECO:0000313" key="6">
    <source>
        <dbReference type="Proteomes" id="UP000548685"/>
    </source>
</evidence>
<dbReference type="InterPro" id="IPR002053">
    <property type="entry name" value="Glyco_hydro_25"/>
</dbReference>
<evidence type="ECO:0000313" key="4">
    <source>
        <dbReference type="EMBL" id="MXP37255.1"/>
    </source>
</evidence>
<keyword evidence="2" id="KW-0472">Membrane</keyword>
<protein>
    <submittedName>
        <fullName evidence="3 4">Lysozyme</fullName>
    </submittedName>
</protein>
<dbReference type="InterPro" id="IPR017853">
    <property type="entry name" value="GH"/>
</dbReference>
<evidence type="ECO:0000256" key="2">
    <source>
        <dbReference type="SAM" id="Phobius"/>
    </source>
</evidence>
<dbReference type="GO" id="GO:0016998">
    <property type="term" value="P:cell wall macromolecule catabolic process"/>
    <property type="evidence" value="ECO:0007669"/>
    <property type="project" value="InterPro"/>
</dbReference>
<dbReference type="Proteomes" id="UP000430021">
    <property type="component" value="Unassembled WGS sequence"/>
</dbReference>
<reference evidence="3 6" key="2">
    <citation type="submission" date="2020-08" db="EMBL/GenBank/DDBJ databases">
        <title>Genomic Encyclopedia of Type Strains, Phase IV (KMG-IV): sequencing the most valuable type-strain genomes for metagenomic binning, comparative biology and taxonomic classification.</title>
        <authorList>
            <person name="Goeker M."/>
        </authorList>
    </citation>
    <scope>NUCLEOTIDE SEQUENCE [LARGE SCALE GENOMIC DNA]</scope>
    <source>
        <strain evidence="3 6">DSM 8510</strain>
    </source>
</reference>
<gene>
    <name evidence="3" type="ORF">FHS52_001060</name>
    <name evidence="4" type="ORF">GRI59_01345</name>
</gene>
<reference evidence="4 5" key="1">
    <citation type="submission" date="2019-12" db="EMBL/GenBank/DDBJ databases">
        <title>Genomic-based taxomic classification of the family Erythrobacteraceae.</title>
        <authorList>
            <person name="Xu L."/>
        </authorList>
    </citation>
    <scope>NUCLEOTIDE SEQUENCE [LARGE SCALE GENOMIC DNA]</scope>
    <source>
        <strain evidence="4 5">JCM 10282</strain>
    </source>
</reference>
<feature type="transmembrane region" description="Helical" evidence="2">
    <location>
        <begin position="22"/>
        <end position="43"/>
    </location>
</feature>
<dbReference type="Gene3D" id="3.20.20.80">
    <property type="entry name" value="Glycosidases"/>
    <property type="match status" value="1"/>
</dbReference>
<dbReference type="CDD" id="cd00599">
    <property type="entry name" value="GH25_muramidase"/>
    <property type="match status" value="1"/>
</dbReference>
<dbReference type="GO" id="GO:0009253">
    <property type="term" value="P:peptidoglycan catabolic process"/>
    <property type="evidence" value="ECO:0007669"/>
    <property type="project" value="InterPro"/>
</dbReference>
<organism evidence="4 5">
    <name type="scientific">Erythrobacter ramosus</name>
    <dbReference type="NCBI Taxonomy" id="35811"/>
    <lineage>
        <taxon>Bacteria</taxon>
        <taxon>Pseudomonadati</taxon>
        <taxon>Pseudomonadota</taxon>
        <taxon>Alphaproteobacteria</taxon>
        <taxon>Sphingomonadales</taxon>
        <taxon>Erythrobacteraceae</taxon>
        <taxon>Erythrobacter/Porphyrobacter group</taxon>
        <taxon>Erythrobacter</taxon>
    </lineage>
</organism>
<evidence type="ECO:0000313" key="3">
    <source>
        <dbReference type="EMBL" id="MBB3775117.1"/>
    </source>
</evidence>
<dbReference type="OrthoDB" id="9798192at2"/>
<accession>A0A6I4UIB9</accession>
<comment type="similarity">
    <text evidence="1">Belongs to the glycosyl hydrolase 25 family.</text>
</comment>
<keyword evidence="2" id="KW-1133">Transmembrane helix</keyword>
<evidence type="ECO:0000256" key="1">
    <source>
        <dbReference type="ARBA" id="ARBA00010646"/>
    </source>
</evidence>
<evidence type="ECO:0000313" key="5">
    <source>
        <dbReference type="Proteomes" id="UP000430021"/>
    </source>
</evidence>
<dbReference type="GO" id="GO:0003796">
    <property type="term" value="F:lysozyme activity"/>
    <property type="evidence" value="ECO:0007669"/>
    <property type="project" value="InterPro"/>
</dbReference>
<dbReference type="SUPFAM" id="SSF51445">
    <property type="entry name" value="(Trans)glycosidases"/>
    <property type="match status" value="1"/>
</dbReference>
<dbReference type="EMBL" id="JACICE010000001">
    <property type="protein sequence ID" value="MBB3775117.1"/>
    <property type="molecule type" value="Genomic_DNA"/>
</dbReference>
<keyword evidence="2" id="KW-0812">Transmembrane</keyword>
<proteinExistence type="inferred from homology"/>
<name>A0A6I4UIB9_9SPHN</name>
<keyword evidence="6" id="KW-1185">Reference proteome</keyword>
<comment type="caution">
    <text evidence="4">The sequence shown here is derived from an EMBL/GenBank/DDBJ whole genome shotgun (WGS) entry which is preliminary data.</text>
</comment>
<dbReference type="Proteomes" id="UP000548685">
    <property type="component" value="Unassembled WGS sequence"/>
</dbReference>
<dbReference type="RefSeq" id="WP_160759406.1">
    <property type="nucleotide sequence ID" value="NZ_BAAADZ010000002.1"/>
</dbReference>